<sequence length="191" mass="20424">MHFSIQLSCPRFADRFLLVARPPGIYMLALPTTETVDSSLGFNGVSNQAALVPVATSGSLLTPTQHGHLGSTASGPVVTTNAMVAGPVRVDFDPIQSVVYWTDSAIHRVPLEGGDVETVVQATSSDGTTPHLPQIPNGLAVDWLAGQLYWCSADGRQLWTSKLDGSSARLLRWLDPSFIPVSLTGWFGRIP</sequence>
<proteinExistence type="predicted"/>
<dbReference type="InterPro" id="IPR011042">
    <property type="entry name" value="6-blade_b-propeller_TolB-like"/>
</dbReference>
<organism evidence="1 2">
    <name type="scientific">Protopolystoma xenopodis</name>
    <dbReference type="NCBI Taxonomy" id="117903"/>
    <lineage>
        <taxon>Eukaryota</taxon>
        <taxon>Metazoa</taxon>
        <taxon>Spiralia</taxon>
        <taxon>Lophotrochozoa</taxon>
        <taxon>Platyhelminthes</taxon>
        <taxon>Monogenea</taxon>
        <taxon>Polyopisthocotylea</taxon>
        <taxon>Polystomatidea</taxon>
        <taxon>Polystomatidae</taxon>
        <taxon>Protopolystoma</taxon>
    </lineage>
</organism>
<name>A0A3S5BMB1_9PLAT</name>
<reference evidence="1" key="1">
    <citation type="submission" date="2018-11" db="EMBL/GenBank/DDBJ databases">
        <authorList>
            <consortium name="Pathogen Informatics"/>
        </authorList>
    </citation>
    <scope>NUCLEOTIDE SEQUENCE</scope>
</reference>
<protein>
    <submittedName>
        <fullName evidence="1">Uncharacterized protein</fullName>
    </submittedName>
</protein>
<gene>
    <name evidence="1" type="ORF">PXEA_LOCUS23646</name>
</gene>
<comment type="caution">
    <text evidence="1">The sequence shown here is derived from an EMBL/GenBank/DDBJ whole genome shotgun (WGS) entry which is preliminary data.</text>
</comment>
<dbReference type="Gene3D" id="2.120.10.30">
    <property type="entry name" value="TolB, C-terminal domain"/>
    <property type="match status" value="1"/>
</dbReference>
<dbReference type="SUPFAM" id="SSF63825">
    <property type="entry name" value="YWTD domain"/>
    <property type="match status" value="1"/>
</dbReference>
<keyword evidence="2" id="KW-1185">Reference proteome</keyword>
<dbReference type="PANTHER" id="PTHR46513:SF13">
    <property type="entry name" value="EGF-LIKE DOMAIN-CONTAINING PROTEIN"/>
    <property type="match status" value="1"/>
</dbReference>
<dbReference type="InterPro" id="IPR050778">
    <property type="entry name" value="Cueball_EGF_LRP_Nidogen"/>
</dbReference>
<dbReference type="SMART" id="SM00135">
    <property type="entry name" value="LY"/>
    <property type="match status" value="2"/>
</dbReference>
<dbReference type="PANTHER" id="PTHR46513">
    <property type="entry name" value="VITELLOGENIN RECEPTOR-LIKE PROTEIN-RELATED-RELATED"/>
    <property type="match status" value="1"/>
</dbReference>
<dbReference type="AlphaFoldDB" id="A0A3S5BMB1"/>
<feature type="non-terminal residue" evidence="1">
    <location>
        <position position="1"/>
    </location>
</feature>
<dbReference type="OrthoDB" id="6157061at2759"/>
<dbReference type="InterPro" id="IPR000033">
    <property type="entry name" value="LDLR_classB_rpt"/>
</dbReference>
<accession>A0A3S5BMB1</accession>
<dbReference type="Proteomes" id="UP000784294">
    <property type="component" value="Unassembled WGS sequence"/>
</dbReference>
<dbReference type="EMBL" id="CAAALY010110376">
    <property type="protein sequence ID" value="VEL30206.1"/>
    <property type="molecule type" value="Genomic_DNA"/>
</dbReference>
<evidence type="ECO:0000313" key="2">
    <source>
        <dbReference type="Proteomes" id="UP000784294"/>
    </source>
</evidence>
<evidence type="ECO:0000313" key="1">
    <source>
        <dbReference type="EMBL" id="VEL30206.1"/>
    </source>
</evidence>